<evidence type="ECO:0000256" key="3">
    <source>
        <dbReference type="ARBA" id="ARBA00023180"/>
    </source>
</evidence>
<dbReference type="PANTHER" id="PTHR22762">
    <property type="entry name" value="ALPHA-GLUCOSIDASE"/>
    <property type="match status" value="1"/>
</dbReference>
<comment type="similarity">
    <text evidence="1 5">Belongs to the glycosyl hydrolase 31 family.</text>
</comment>
<keyword evidence="9" id="KW-1185">Reference proteome</keyword>
<dbReference type="Pfam" id="PF01055">
    <property type="entry name" value="Glyco_hydro_31_2nd"/>
    <property type="match status" value="1"/>
</dbReference>
<name>A0A087UQ91_STEMI</name>
<dbReference type="InterPro" id="IPR000322">
    <property type="entry name" value="Glyco_hydro_31_TIM"/>
</dbReference>
<gene>
    <name evidence="8" type="ORF">X975_04419</name>
</gene>
<dbReference type="SUPFAM" id="SSF51011">
    <property type="entry name" value="Glycosyl hydrolase domain"/>
    <property type="match status" value="1"/>
</dbReference>
<feature type="domain" description="Glycosyl hydrolase family 31 C-terminal" evidence="7">
    <location>
        <begin position="90"/>
        <end position="177"/>
    </location>
</feature>
<evidence type="ECO:0000313" key="8">
    <source>
        <dbReference type="EMBL" id="KFM79530.1"/>
    </source>
</evidence>
<keyword evidence="4 5" id="KW-0326">Glycosidase</keyword>
<keyword evidence="3" id="KW-0325">Glycoprotein</keyword>
<evidence type="ECO:0000256" key="2">
    <source>
        <dbReference type="ARBA" id="ARBA00022801"/>
    </source>
</evidence>
<dbReference type="Gene3D" id="3.20.20.80">
    <property type="entry name" value="Glycosidases"/>
    <property type="match status" value="1"/>
</dbReference>
<keyword evidence="2 5" id="KW-0378">Hydrolase</keyword>
<dbReference type="STRING" id="407821.A0A087UQ91"/>
<evidence type="ECO:0000256" key="5">
    <source>
        <dbReference type="RuleBase" id="RU361185"/>
    </source>
</evidence>
<dbReference type="OrthoDB" id="1334205at2759"/>
<dbReference type="InterPro" id="IPR013780">
    <property type="entry name" value="Glyco_hydro_b"/>
</dbReference>
<feature type="domain" description="Glycoside hydrolase family 31 TIM barrel" evidence="6">
    <location>
        <begin position="1"/>
        <end position="82"/>
    </location>
</feature>
<dbReference type="PANTHER" id="PTHR22762:SF131">
    <property type="entry name" value="GLYCOSIDE HYDROLASE FAMILY 31 N-TERMINAL DOMAIN-CONTAINING PROTEIN"/>
    <property type="match status" value="1"/>
</dbReference>
<reference evidence="8 9" key="1">
    <citation type="submission" date="2013-11" db="EMBL/GenBank/DDBJ databases">
        <title>Genome sequencing of Stegodyphus mimosarum.</title>
        <authorList>
            <person name="Bechsgaard J."/>
        </authorList>
    </citation>
    <scope>NUCLEOTIDE SEQUENCE [LARGE SCALE GENOMIC DNA]</scope>
</reference>
<dbReference type="GO" id="GO:0004558">
    <property type="term" value="F:alpha-1,4-glucosidase activity"/>
    <property type="evidence" value="ECO:0007669"/>
    <property type="project" value="TreeGrafter"/>
</dbReference>
<dbReference type="EMBL" id="KK121000">
    <property type="protein sequence ID" value="KFM79530.1"/>
    <property type="molecule type" value="Genomic_DNA"/>
</dbReference>
<evidence type="ECO:0000256" key="1">
    <source>
        <dbReference type="ARBA" id="ARBA00007806"/>
    </source>
</evidence>
<accession>A0A087UQ91</accession>
<dbReference type="Gene3D" id="2.60.40.1180">
    <property type="entry name" value="Golgi alpha-mannosidase II"/>
    <property type="match status" value="2"/>
</dbReference>
<dbReference type="SUPFAM" id="SSF51445">
    <property type="entry name" value="(Trans)glycosidases"/>
    <property type="match status" value="1"/>
</dbReference>
<evidence type="ECO:0000259" key="7">
    <source>
        <dbReference type="Pfam" id="PF21365"/>
    </source>
</evidence>
<dbReference type="FunFam" id="2.60.40.1180:FF:000001">
    <property type="entry name" value="Maltase-glucoamylase, intestinal"/>
    <property type="match status" value="1"/>
</dbReference>
<evidence type="ECO:0000313" key="9">
    <source>
        <dbReference type="Proteomes" id="UP000054359"/>
    </source>
</evidence>
<sequence length="302" mass="34414">MLIFNLYGMSMIGSDICGFRLNTTEELCARWHALGAFYPFSRNHNDYDTIEQDPAAMGETVLKTAKDSLHIRYYLLPYLYTLFYRSHIYGDTVIRPLFFEFPDDKKTYTIDDQFLWGSAVLIMPALYQKVTKIEPYFPRGIWYDFSTGKKYDSKGSTFTMNAAITSINLVVRGGSILPLQEPSETTTASRKNAFDLFVALDEKNEAFGELYWDDGDSLDTYKNDAYNLIQLSAKNNVLISNVVKKGYNDAMNLKEIRIYGVGHSDLNVTINGQPMSVNFTKTHIAIDASGFTLLENLKVIWN</sequence>
<proteinExistence type="inferred from homology"/>
<dbReference type="InterPro" id="IPR017853">
    <property type="entry name" value="GH"/>
</dbReference>
<dbReference type="GO" id="GO:0005975">
    <property type="term" value="P:carbohydrate metabolic process"/>
    <property type="evidence" value="ECO:0007669"/>
    <property type="project" value="InterPro"/>
</dbReference>
<dbReference type="Pfam" id="PF21365">
    <property type="entry name" value="Glyco_hydro_31_3rd"/>
    <property type="match status" value="1"/>
</dbReference>
<evidence type="ECO:0000256" key="4">
    <source>
        <dbReference type="ARBA" id="ARBA00023295"/>
    </source>
</evidence>
<dbReference type="OMA" id="IHLIVSP"/>
<feature type="non-terminal residue" evidence="8">
    <location>
        <position position="302"/>
    </location>
</feature>
<organism evidence="8 9">
    <name type="scientific">Stegodyphus mimosarum</name>
    <name type="common">African social velvet spider</name>
    <dbReference type="NCBI Taxonomy" id="407821"/>
    <lineage>
        <taxon>Eukaryota</taxon>
        <taxon>Metazoa</taxon>
        <taxon>Ecdysozoa</taxon>
        <taxon>Arthropoda</taxon>
        <taxon>Chelicerata</taxon>
        <taxon>Arachnida</taxon>
        <taxon>Araneae</taxon>
        <taxon>Araneomorphae</taxon>
        <taxon>Entelegynae</taxon>
        <taxon>Eresoidea</taxon>
        <taxon>Eresidae</taxon>
        <taxon>Stegodyphus</taxon>
    </lineage>
</organism>
<dbReference type="InterPro" id="IPR048395">
    <property type="entry name" value="Glyco_hydro_31_C"/>
</dbReference>
<dbReference type="Proteomes" id="UP000054359">
    <property type="component" value="Unassembled WGS sequence"/>
</dbReference>
<protein>
    <submittedName>
        <fullName evidence="8">Lysosomal alpha-glucosidase</fullName>
    </submittedName>
</protein>
<evidence type="ECO:0000259" key="6">
    <source>
        <dbReference type="Pfam" id="PF01055"/>
    </source>
</evidence>
<dbReference type="AlphaFoldDB" id="A0A087UQ91"/>
<dbReference type="FunFam" id="2.60.40.1180:FF:000005">
    <property type="entry name" value="Maltase-glucoamylase, intestinal"/>
    <property type="match status" value="1"/>
</dbReference>